<reference evidence="1 2" key="1">
    <citation type="submission" date="2017-01" db="EMBL/GenBank/DDBJ databases">
        <title>Novel large sulfur bacteria in the metagenomes of groundwater-fed chemosynthetic microbial mats in the Lake Huron basin.</title>
        <authorList>
            <person name="Sharrar A.M."/>
            <person name="Flood B.E."/>
            <person name="Bailey J.V."/>
            <person name="Jones D.S."/>
            <person name="Biddanda B."/>
            <person name="Ruberg S.A."/>
            <person name="Marcus D.N."/>
            <person name="Dick G.J."/>
        </authorList>
    </citation>
    <scope>NUCLEOTIDE SEQUENCE [LARGE SCALE GENOMIC DNA]</scope>
    <source>
        <strain evidence="1">A8</strain>
    </source>
</reference>
<sequence length="75" mass="9042">MLHRHLNHQRLTLAAIDDIISRGRWQDWAALRKAVLQEQPLLEKVERICRPYLADPYAQRYHFWMHYAQAHRPAA</sequence>
<dbReference type="Proteomes" id="UP000192491">
    <property type="component" value="Unassembled WGS sequence"/>
</dbReference>
<proteinExistence type="predicted"/>
<dbReference type="EMBL" id="MTEJ01000209">
    <property type="protein sequence ID" value="OQX07421.1"/>
    <property type="molecule type" value="Genomic_DNA"/>
</dbReference>
<protein>
    <submittedName>
        <fullName evidence="1">Uncharacterized protein</fullName>
    </submittedName>
</protein>
<name>A0A1Y1QJT2_9GAMM</name>
<comment type="caution">
    <text evidence="1">The sequence shown here is derived from an EMBL/GenBank/DDBJ whole genome shotgun (WGS) entry which is preliminary data.</text>
</comment>
<evidence type="ECO:0000313" key="1">
    <source>
        <dbReference type="EMBL" id="OQX07421.1"/>
    </source>
</evidence>
<organism evidence="1 2">
    <name type="scientific">Thiothrix lacustris</name>
    <dbReference type="NCBI Taxonomy" id="525917"/>
    <lineage>
        <taxon>Bacteria</taxon>
        <taxon>Pseudomonadati</taxon>
        <taxon>Pseudomonadota</taxon>
        <taxon>Gammaproteobacteria</taxon>
        <taxon>Thiotrichales</taxon>
        <taxon>Thiotrichaceae</taxon>
        <taxon>Thiothrix</taxon>
    </lineage>
</organism>
<dbReference type="AlphaFoldDB" id="A0A1Y1QJT2"/>
<gene>
    <name evidence="1" type="ORF">BWK73_28055</name>
</gene>
<accession>A0A1Y1QJT2</accession>
<evidence type="ECO:0000313" key="2">
    <source>
        <dbReference type="Proteomes" id="UP000192491"/>
    </source>
</evidence>